<gene>
    <name evidence="2" type="ORF">J1792_31650</name>
</gene>
<sequence>MALSQAAVTDELTRSGSGRAPWSYGTERKRGAQHFVWPRIGGHDIFTSP</sequence>
<evidence type="ECO:0000313" key="2">
    <source>
        <dbReference type="EMBL" id="MBO0657116.1"/>
    </source>
</evidence>
<comment type="caution">
    <text evidence="2">The sequence shown here is derived from an EMBL/GenBank/DDBJ whole genome shotgun (WGS) entry which is preliminary data.</text>
</comment>
<dbReference type="AlphaFoldDB" id="A0A939JQ70"/>
<dbReference type="RefSeq" id="WP_179199172.1">
    <property type="nucleotide sequence ID" value="NZ_JAFMOF010000006.1"/>
</dbReference>
<dbReference type="Proteomes" id="UP000664781">
    <property type="component" value="Unassembled WGS sequence"/>
</dbReference>
<name>A0A939JQ70_9ACTN</name>
<organism evidence="2 3">
    <name type="scientific">Streptomyces triculaminicus</name>
    <dbReference type="NCBI Taxonomy" id="2816232"/>
    <lineage>
        <taxon>Bacteria</taxon>
        <taxon>Bacillati</taxon>
        <taxon>Actinomycetota</taxon>
        <taxon>Actinomycetes</taxon>
        <taxon>Kitasatosporales</taxon>
        <taxon>Streptomycetaceae</taxon>
        <taxon>Streptomyces</taxon>
    </lineage>
</organism>
<evidence type="ECO:0000256" key="1">
    <source>
        <dbReference type="SAM" id="MobiDB-lite"/>
    </source>
</evidence>
<evidence type="ECO:0000313" key="3">
    <source>
        <dbReference type="Proteomes" id="UP000664781"/>
    </source>
</evidence>
<accession>A0A939JQ70</accession>
<protein>
    <submittedName>
        <fullName evidence="2">Uncharacterized protein</fullName>
    </submittedName>
</protein>
<proteinExistence type="predicted"/>
<reference evidence="2" key="1">
    <citation type="submission" date="2021-03" db="EMBL/GenBank/DDBJ databases">
        <title>Streptomyces strains.</title>
        <authorList>
            <person name="Lund M.B."/>
            <person name="Toerring T."/>
        </authorList>
    </citation>
    <scope>NUCLEOTIDE SEQUENCE</scope>
    <source>
        <strain evidence="2">JCM 4242</strain>
    </source>
</reference>
<feature type="region of interest" description="Disordered" evidence="1">
    <location>
        <begin position="1"/>
        <end position="26"/>
    </location>
</feature>
<dbReference type="EMBL" id="JAFMOF010000006">
    <property type="protein sequence ID" value="MBO0657116.1"/>
    <property type="molecule type" value="Genomic_DNA"/>
</dbReference>
<keyword evidence="3" id="KW-1185">Reference proteome</keyword>